<dbReference type="STRING" id="1736674.APS56_02165"/>
<name>A0A0P0CUM1_9FLAO</name>
<dbReference type="KEGG" id="ahz:APS56_02165"/>
<proteinExistence type="predicted"/>
<gene>
    <name evidence="1" type="ORF">APS56_02165</name>
</gene>
<dbReference type="AlphaFoldDB" id="A0A0P0CUM1"/>
<evidence type="ECO:0000313" key="1">
    <source>
        <dbReference type="EMBL" id="ALJ04031.1"/>
    </source>
</evidence>
<accession>A0A0P0CUM1</accession>
<sequence length="305" mass="34702">MKKYLINSILFLFLILGLITIGLLLPNTSQPRSIDYSLLKKHEILNTTKEPKIVLTGGSNVLFGFNSKIIADSLKMPVVNHAIHAGYGLKYIMDDLLPYIKNGDIVILAPEYSHFLDNNRLGNEPILFSLTVKPNNIKLLSLHQTINIATFVPKFSFDKMKSFVYGTFVKSKKSSSNVYTEFSINSNGDNNSHWSLENQKFEPYKFSGSYNEKSIELLLNYNNIINNKGASLYITYPSLCKTGYLINEVYIKQIEKKLKTSNLKILGIPSDFVFPDNYFFDTAYHLNGKGVIKRSQIQMNLIKNK</sequence>
<evidence type="ECO:0008006" key="3">
    <source>
        <dbReference type="Google" id="ProtNLM"/>
    </source>
</evidence>
<organism evidence="1 2">
    <name type="scientific">Pseudalgibacter alginicilyticus</name>
    <dbReference type="NCBI Taxonomy" id="1736674"/>
    <lineage>
        <taxon>Bacteria</taxon>
        <taxon>Pseudomonadati</taxon>
        <taxon>Bacteroidota</taxon>
        <taxon>Flavobacteriia</taxon>
        <taxon>Flavobacteriales</taxon>
        <taxon>Flavobacteriaceae</taxon>
        <taxon>Pseudalgibacter</taxon>
    </lineage>
</organism>
<keyword evidence="2" id="KW-1185">Reference proteome</keyword>
<evidence type="ECO:0000313" key="2">
    <source>
        <dbReference type="Proteomes" id="UP000057981"/>
    </source>
</evidence>
<reference evidence="1 2" key="1">
    <citation type="submission" date="2015-10" db="EMBL/GenBank/DDBJ databases">
        <authorList>
            <person name="Gilbert D.G."/>
        </authorList>
    </citation>
    <scope>NUCLEOTIDE SEQUENCE [LARGE SCALE GENOMIC DNA]</scope>
    <source>
        <strain evidence="2">HZ-22</strain>
    </source>
</reference>
<dbReference type="Proteomes" id="UP000057981">
    <property type="component" value="Chromosome"/>
</dbReference>
<dbReference type="RefSeq" id="WP_054724356.1">
    <property type="nucleotide sequence ID" value="NZ_CP012898.1"/>
</dbReference>
<dbReference type="OrthoDB" id="631431at2"/>
<protein>
    <recommendedName>
        <fullName evidence="3">SGNH hydrolase-type esterase domain-containing protein</fullName>
    </recommendedName>
</protein>
<dbReference type="EMBL" id="CP012898">
    <property type="protein sequence ID" value="ALJ04031.1"/>
    <property type="molecule type" value="Genomic_DNA"/>
</dbReference>